<sequence length="749" mass="81889">MLIGPNIGLSRAWNTWSTRPAEMVFLPLGARVTPVLYATSTRRASLITAGQDITFGEHATDGSLIRFQTSHAGTGIDWAYDKADPWAFTGRWQGRAFGEWALRYWVTLCLSSETGEEARWDEGLSAAILSFGQRHVALVCDQAPVQVTAHASPGALAEDYETNGYFTKAARGSHAPCIALRFNLEMMPAARFAAAVADSIPLAVEKARTALAREAPAALPLHQGRAGGALDAIRDVMGWNTLWDGTNRRPWTAVSRIWHLGDFAVWYNDATFNALMCGLFDEALARDNMVAALASATPQGNIACIATSNDIWVDRSQAPHGALMAWLMFLRAGDRSLLELCYPALAANQRWWRAHRDPEGIGLVSCGSSDVGDGLYKGSHFGARNETGMDNSPTHDEAVWNPETRTLSLIDLGLNCALALDAEMLAKIATELGHSEDAAEFTVLAGSSRAKIRSELWDESRKIFANRQRGGGFVRSVGPTSFYPMLCGAASPEQAEHLIAHLENPETFGGEWVIPNVSRDDPAFGDNVYWRGRIWANVNWFTWQALRREGRLNEARRFADKSLRLFMKNWSARIAAENYNATTGEGQDQLDADPFYAWAAMLPLIALGEVMDVSPWHGWEITLTGEDVNLGPVLMPPGRVTLTCRGDSMHLSRGAEALFGTDGWRGRLTQIAAGPDRISLDLWPEGEGQGTLIPPPAFDTAYLFVNGEAQPRGPREIPLTGLGPGSRITLIRSSALTGVIASEEVRQDR</sequence>
<evidence type="ECO:0000256" key="3">
    <source>
        <dbReference type="ARBA" id="ARBA00023295"/>
    </source>
</evidence>
<dbReference type="EMBL" id="UXAW01000032">
    <property type="protein sequence ID" value="VDC19939.1"/>
    <property type="molecule type" value="Genomic_DNA"/>
</dbReference>
<name>A0A3P5WWU3_9RHOB</name>
<dbReference type="PANTHER" id="PTHR10412">
    <property type="entry name" value="MANNOSYL-OLIGOSACCHARIDE GLUCOSIDASE"/>
    <property type="match status" value="1"/>
</dbReference>
<protein>
    <submittedName>
        <fullName evidence="5">Glucosidase YgjK</fullName>
        <ecNumber evidence="5">3.2.1.-</ecNumber>
    </submittedName>
</protein>
<keyword evidence="6" id="KW-1185">Reference proteome</keyword>
<dbReference type="GO" id="GO:0004573">
    <property type="term" value="F:Glc3Man9GlcNAc2 oligosaccharide glucosidase activity"/>
    <property type="evidence" value="ECO:0007669"/>
    <property type="project" value="InterPro"/>
</dbReference>
<dbReference type="Gene3D" id="1.50.10.10">
    <property type="match status" value="1"/>
</dbReference>
<dbReference type="Proteomes" id="UP000277498">
    <property type="component" value="Unassembled WGS sequence"/>
</dbReference>
<feature type="domain" description="Mannosylglycerate hydrolase MGH1-like glycoside hydrolase" evidence="4">
    <location>
        <begin position="265"/>
        <end position="598"/>
    </location>
</feature>
<evidence type="ECO:0000313" key="5">
    <source>
        <dbReference type="EMBL" id="VDC19939.1"/>
    </source>
</evidence>
<reference evidence="5 6" key="1">
    <citation type="submission" date="2018-11" db="EMBL/GenBank/DDBJ databases">
        <authorList>
            <person name="Criscuolo A."/>
        </authorList>
    </citation>
    <scope>NUCLEOTIDE SEQUENCE [LARGE SCALE GENOMIC DNA]</scope>
    <source>
        <strain evidence="5">ACIP111625</strain>
    </source>
</reference>
<evidence type="ECO:0000259" key="4">
    <source>
        <dbReference type="Pfam" id="PF22422"/>
    </source>
</evidence>
<accession>A0A3P5WWU3</accession>
<keyword evidence="3 5" id="KW-0326">Glycosidase</keyword>
<dbReference type="Pfam" id="PF22422">
    <property type="entry name" value="MGH1-like_GH"/>
    <property type="match status" value="1"/>
</dbReference>
<dbReference type="InterPro" id="IPR004888">
    <property type="entry name" value="Glycoside_hydrolase_63"/>
</dbReference>
<comment type="similarity">
    <text evidence="1">Belongs to the glycosyl hydrolase 63 family.</text>
</comment>
<dbReference type="InterPro" id="IPR012341">
    <property type="entry name" value="6hp_glycosidase-like_sf"/>
</dbReference>
<dbReference type="GO" id="GO:0006487">
    <property type="term" value="P:protein N-linked glycosylation"/>
    <property type="evidence" value="ECO:0007669"/>
    <property type="project" value="TreeGrafter"/>
</dbReference>
<dbReference type="GO" id="GO:0009311">
    <property type="term" value="P:oligosaccharide metabolic process"/>
    <property type="evidence" value="ECO:0007669"/>
    <property type="project" value="InterPro"/>
</dbReference>
<evidence type="ECO:0000256" key="1">
    <source>
        <dbReference type="ARBA" id="ARBA00010833"/>
    </source>
</evidence>
<dbReference type="EC" id="3.2.1.-" evidence="5"/>
<dbReference type="OrthoDB" id="9781878at2"/>
<dbReference type="RefSeq" id="WP_124084766.1">
    <property type="nucleotide sequence ID" value="NZ_UXAW01000032.1"/>
</dbReference>
<proteinExistence type="inferred from homology"/>
<gene>
    <name evidence="5" type="primary">ygjK</name>
    <name evidence="5" type="ORF">XINFAN_00326</name>
</gene>
<dbReference type="InterPro" id="IPR008928">
    <property type="entry name" value="6-hairpin_glycosidase_sf"/>
</dbReference>
<organism evidence="5 6">
    <name type="scientific">Pseudogemmobacter humi</name>
    <dbReference type="NCBI Taxonomy" id="2483812"/>
    <lineage>
        <taxon>Bacteria</taxon>
        <taxon>Pseudomonadati</taxon>
        <taxon>Pseudomonadota</taxon>
        <taxon>Alphaproteobacteria</taxon>
        <taxon>Rhodobacterales</taxon>
        <taxon>Paracoccaceae</taxon>
        <taxon>Pseudogemmobacter</taxon>
    </lineage>
</organism>
<evidence type="ECO:0000256" key="2">
    <source>
        <dbReference type="ARBA" id="ARBA00022801"/>
    </source>
</evidence>
<dbReference type="PANTHER" id="PTHR10412:SF11">
    <property type="entry name" value="MANNOSYL-OLIGOSACCHARIDE GLUCOSIDASE"/>
    <property type="match status" value="1"/>
</dbReference>
<dbReference type="SUPFAM" id="SSF48208">
    <property type="entry name" value="Six-hairpin glycosidases"/>
    <property type="match status" value="1"/>
</dbReference>
<dbReference type="InterPro" id="IPR054491">
    <property type="entry name" value="MGH1-like_GH"/>
</dbReference>
<dbReference type="AlphaFoldDB" id="A0A3P5WWU3"/>
<evidence type="ECO:0000313" key="6">
    <source>
        <dbReference type="Proteomes" id="UP000277498"/>
    </source>
</evidence>
<keyword evidence="2 5" id="KW-0378">Hydrolase</keyword>